<gene>
    <name evidence="1" type="ORF">A4V09_13010</name>
</gene>
<dbReference type="AlphaFoldDB" id="A0A1C7IAB9"/>
<dbReference type="GO" id="GO:0046872">
    <property type="term" value="F:metal ion binding"/>
    <property type="evidence" value="ECO:0007669"/>
    <property type="project" value="InterPro"/>
</dbReference>
<organism evidence="1 2">
    <name type="scientific">Blautia pseudococcoides</name>
    <dbReference type="NCBI Taxonomy" id="1796616"/>
    <lineage>
        <taxon>Bacteria</taxon>
        <taxon>Bacillati</taxon>
        <taxon>Bacillota</taxon>
        <taxon>Clostridia</taxon>
        <taxon>Lachnospirales</taxon>
        <taxon>Lachnospiraceae</taxon>
        <taxon>Blautia</taxon>
    </lineage>
</organism>
<reference evidence="1" key="1">
    <citation type="submission" date="2017-04" db="EMBL/GenBank/DDBJ databases">
        <title>Complete Genome Sequences of Twelve Strains of a Stable Defined Moderately Diverse Mouse Microbiota 2 (sDMDMm2).</title>
        <authorList>
            <person name="Uchimura Y."/>
            <person name="Wyss M."/>
            <person name="Brugiroux S."/>
            <person name="Limenitakis J.P."/>
            <person name="Stecher B."/>
            <person name="McCoy K.D."/>
            <person name="Macpherson A.J."/>
        </authorList>
    </citation>
    <scope>NUCLEOTIDE SEQUENCE</scope>
    <source>
        <strain evidence="1">YL58</strain>
    </source>
</reference>
<keyword evidence="2" id="KW-1185">Reference proteome</keyword>
<dbReference type="Gene3D" id="1.20.58.1000">
    <property type="entry name" value="Metal-sensitive repressor, helix protomer"/>
    <property type="match status" value="1"/>
</dbReference>
<accession>A0A1C7IAB9</accession>
<sequence length="124" mass="13805">MEETKHVHTHSLPDGTVIEHVHEDAGTQGHGHPHSHTHTHTHTKAVLNRLSRAIGHLESIRRMVEDGRDCSEVLIQLSAVKAAINNTGKVILQDHIEHCIVDAVESGDKEALEELNKAIDRFMK</sequence>
<proteinExistence type="predicted"/>
<dbReference type="InterPro" id="IPR003735">
    <property type="entry name" value="Metal_Tscrpt_repr"/>
</dbReference>
<dbReference type="STRING" id="1796616.A4V09_13010"/>
<dbReference type="Proteomes" id="UP000092574">
    <property type="component" value="Chromosome"/>
</dbReference>
<dbReference type="GO" id="GO:0045892">
    <property type="term" value="P:negative regulation of DNA-templated transcription"/>
    <property type="evidence" value="ECO:0007669"/>
    <property type="project" value="UniProtKB-ARBA"/>
</dbReference>
<name>A0A1C7IAB9_9FIRM</name>
<dbReference type="KEGG" id="byl:A4V09_13010"/>
<dbReference type="Pfam" id="PF02583">
    <property type="entry name" value="Trns_repr_metal"/>
    <property type="match status" value="1"/>
</dbReference>
<dbReference type="RefSeq" id="WP_065542768.1">
    <property type="nucleotide sequence ID" value="NZ_CP015405.2"/>
</dbReference>
<dbReference type="EMBL" id="CP015405">
    <property type="protein sequence ID" value="ANU76607.1"/>
    <property type="molecule type" value="Genomic_DNA"/>
</dbReference>
<dbReference type="GO" id="GO:0003677">
    <property type="term" value="F:DNA binding"/>
    <property type="evidence" value="ECO:0007669"/>
    <property type="project" value="InterPro"/>
</dbReference>
<dbReference type="OrthoDB" id="9811244at2"/>
<dbReference type="InterPro" id="IPR038390">
    <property type="entry name" value="Metal_Tscrpt_repr_sf"/>
</dbReference>
<dbReference type="CDD" id="cd10158">
    <property type="entry name" value="CsoR-like_DUF156_1"/>
    <property type="match status" value="1"/>
</dbReference>
<evidence type="ECO:0000313" key="1">
    <source>
        <dbReference type="EMBL" id="ANU76607.1"/>
    </source>
</evidence>
<dbReference type="PANTHER" id="PTHR33677:SF3">
    <property type="entry name" value="COPPER-SENSING TRANSCRIPTIONAL REPRESSOR RICR"/>
    <property type="match status" value="1"/>
</dbReference>
<dbReference type="PANTHER" id="PTHR33677">
    <property type="entry name" value="TRANSCRIPTIONAL REPRESSOR FRMR-RELATED"/>
    <property type="match status" value="1"/>
</dbReference>
<evidence type="ECO:0000313" key="2">
    <source>
        <dbReference type="Proteomes" id="UP000092574"/>
    </source>
</evidence>
<protein>
    <submittedName>
        <fullName evidence="1">CsoR family transcriptional regulator</fullName>
    </submittedName>
</protein>